<evidence type="ECO:0000256" key="5">
    <source>
        <dbReference type="SAM" id="Phobius"/>
    </source>
</evidence>
<feature type="transmembrane region" description="Helical" evidence="5">
    <location>
        <begin position="331"/>
        <end position="350"/>
    </location>
</feature>
<feature type="transmembrane region" description="Helical" evidence="5">
    <location>
        <begin position="301"/>
        <end position="319"/>
    </location>
</feature>
<evidence type="ECO:0000259" key="6">
    <source>
        <dbReference type="PROSITE" id="PS50850"/>
    </source>
</evidence>
<gene>
    <name evidence="7" type="primary">stp_4</name>
    <name evidence="7" type="ORF">RS84_03567</name>
</gene>
<keyword evidence="8" id="KW-1185">Reference proteome</keyword>
<dbReference type="AlphaFoldDB" id="A0A0M2HJQ0"/>
<dbReference type="InterPro" id="IPR020846">
    <property type="entry name" value="MFS_dom"/>
</dbReference>
<evidence type="ECO:0000313" key="7">
    <source>
        <dbReference type="EMBL" id="KJL46924.1"/>
    </source>
</evidence>
<reference evidence="7 8" key="1">
    <citation type="submission" date="2015-02" db="EMBL/GenBank/DDBJ databases">
        <title>Draft genome sequences of ten Microbacterium spp. with emphasis on heavy metal contaminated environments.</title>
        <authorList>
            <person name="Corretto E."/>
        </authorList>
    </citation>
    <scope>NUCLEOTIDE SEQUENCE [LARGE SCALE GENOMIC DNA]</scope>
    <source>
        <strain evidence="7 8">SA35</strain>
    </source>
</reference>
<feature type="transmembrane region" description="Helical" evidence="5">
    <location>
        <begin position="99"/>
        <end position="119"/>
    </location>
</feature>
<evidence type="ECO:0000256" key="3">
    <source>
        <dbReference type="ARBA" id="ARBA00022989"/>
    </source>
</evidence>
<feature type="transmembrane region" description="Helical" evidence="5">
    <location>
        <begin position="426"/>
        <end position="446"/>
    </location>
</feature>
<dbReference type="STRING" id="273678.RS84_03567"/>
<feature type="transmembrane region" description="Helical" evidence="5">
    <location>
        <begin position="45"/>
        <end position="63"/>
    </location>
</feature>
<dbReference type="GO" id="GO:0005886">
    <property type="term" value="C:plasma membrane"/>
    <property type="evidence" value="ECO:0007669"/>
    <property type="project" value="UniProtKB-SubCell"/>
</dbReference>
<feature type="domain" description="Major facilitator superfamily (MFS) profile" evidence="6">
    <location>
        <begin position="8"/>
        <end position="451"/>
    </location>
</feature>
<keyword evidence="4 5" id="KW-0472">Membrane</keyword>
<dbReference type="OrthoDB" id="4484751at2"/>
<protein>
    <submittedName>
        <fullName evidence="7">Multidrug resistance protein stp</fullName>
    </submittedName>
</protein>
<feature type="transmembrane region" description="Helical" evidence="5">
    <location>
        <begin position="193"/>
        <end position="213"/>
    </location>
</feature>
<name>A0A0M2HJQ0_9MICO</name>
<dbReference type="GO" id="GO:0022857">
    <property type="term" value="F:transmembrane transporter activity"/>
    <property type="evidence" value="ECO:0007669"/>
    <property type="project" value="InterPro"/>
</dbReference>
<evidence type="ECO:0000313" key="8">
    <source>
        <dbReference type="Proteomes" id="UP000033900"/>
    </source>
</evidence>
<sequence length="466" mass="46755">MSRTSTPALVAIAVAVSSIALLQNLVIPLVPLVQAEFGITADAASWSMTSWLIAAAVATPTLGRIGDLKGRRATFLATLAVVAIGDVIAAIAPDLTVLIIARVMQGVGGALFPLAYGLLRDALPRERVTGAIGIVSAVIGIGGAAGTVLAGPIADLVGWRGTFAVPFLVAVVGGFLTVTSVRDSGARAHGHVNAVSSLLLSIWLVALLVPLSIGSRWGWTAPATLAFFAAAVLAFSGWIVRELRSSEPLVDLRLLASPAIWPANAASLLIGAGTFAFWGYLPQFLELSTESGGIGLSVGDAGLVLVPMLIGMSGIGFAAGALNRIVSLRTMLATGAILMAASAASAAFAHTSPWQLALAGAGFGIGCGLAYAASASIVVQSVPADVVGVATGVNANLRTIGSAIGSAATGAIVFGAAAHGSSGGFATAWMLVAGCMLVAGLIVWIVRARVVRTTTTTPVAQLADVN</sequence>
<feature type="transmembrane region" description="Helical" evidence="5">
    <location>
        <begin position="356"/>
        <end position="379"/>
    </location>
</feature>
<dbReference type="PANTHER" id="PTHR23501">
    <property type="entry name" value="MAJOR FACILITATOR SUPERFAMILY"/>
    <property type="match status" value="1"/>
</dbReference>
<feature type="transmembrane region" description="Helical" evidence="5">
    <location>
        <begin position="219"/>
        <end position="240"/>
    </location>
</feature>
<keyword evidence="2 5" id="KW-0812">Transmembrane</keyword>
<comment type="caution">
    <text evidence="7">The sequence shown here is derived from an EMBL/GenBank/DDBJ whole genome shotgun (WGS) entry which is preliminary data.</text>
</comment>
<dbReference type="SUPFAM" id="SSF103473">
    <property type="entry name" value="MFS general substrate transporter"/>
    <property type="match status" value="1"/>
</dbReference>
<feature type="transmembrane region" description="Helical" evidence="5">
    <location>
        <begin position="131"/>
        <end position="151"/>
    </location>
</feature>
<evidence type="ECO:0000256" key="1">
    <source>
        <dbReference type="ARBA" id="ARBA00004651"/>
    </source>
</evidence>
<feature type="transmembrane region" description="Helical" evidence="5">
    <location>
        <begin position="400"/>
        <end position="420"/>
    </location>
</feature>
<proteinExistence type="predicted"/>
<dbReference type="InterPro" id="IPR036259">
    <property type="entry name" value="MFS_trans_sf"/>
</dbReference>
<feature type="transmembrane region" description="Helical" evidence="5">
    <location>
        <begin position="261"/>
        <end position="281"/>
    </location>
</feature>
<evidence type="ECO:0000256" key="2">
    <source>
        <dbReference type="ARBA" id="ARBA00022692"/>
    </source>
</evidence>
<dbReference type="Gene3D" id="1.20.1250.20">
    <property type="entry name" value="MFS general substrate transporter like domains"/>
    <property type="match status" value="2"/>
</dbReference>
<dbReference type="PANTHER" id="PTHR23501:SF197">
    <property type="entry name" value="COMD"/>
    <property type="match status" value="1"/>
</dbReference>
<dbReference type="PATRIC" id="fig|273678.4.peg.3559"/>
<comment type="subcellular location">
    <subcellularLocation>
        <location evidence="1">Cell membrane</location>
        <topology evidence="1">Multi-pass membrane protein</topology>
    </subcellularLocation>
</comment>
<dbReference type="EMBL" id="JYJB01000010">
    <property type="protein sequence ID" value="KJL46924.1"/>
    <property type="molecule type" value="Genomic_DNA"/>
</dbReference>
<feature type="transmembrane region" description="Helical" evidence="5">
    <location>
        <begin position="163"/>
        <end position="181"/>
    </location>
</feature>
<dbReference type="RefSeq" id="WP_045259025.1">
    <property type="nucleotide sequence ID" value="NZ_JYJB01000010.1"/>
</dbReference>
<dbReference type="InterPro" id="IPR011701">
    <property type="entry name" value="MFS"/>
</dbReference>
<dbReference type="Proteomes" id="UP000033900">
    <property type="component" value="Unassembled WGS sequence"/>
</dbReference>
<evidence type="ECO:0000256" key="4">
    <source>
        <dbReference type="ARBA" id="ARBA00023136"/>
    </source>
</evidence>
<dbReference type="Pfam" id="PF07690">
    <property type="entry name" value="MFS_1"/>
    <property type="match status" value="1"/>
</dbReference>
<keyword evidence="3 5" id="KW-1133">Transmembrane helix</keyword>
<feature type="transmembrane region" description="Helical" evidence="5">
    <location>
        <begin position="75"/>
        <end position="93"/>
    </location>
</feature>
<dbReference type="PROSITE" id="PS50850">
    <property type="entry name" value="MFS"/>
    <property type="match status" value="1"/>
</dbReference>
<dbReference type="CDD" id="cd17504">
    <property type="entry name" value="MFS_MMR_MDR_like"/>
    <property type="match status" value="1"/>
</dbReference>
<organism evidence="7 8">
    <name type="scientific">Microbacterium hydrocarbonoxydans</name>
    <dbReference type="NCBI Taxonomy" id="273678"/>
    <lineage>
        <taxon>Bacteria</taxon>
        <taxon>Bacillati</taxon>
        <taxon>Actinomycetota</taxon>
        <taxon>Actinomycetes</taxon>
        <taxon>Micrococcales</taxon>
        <taxon>Microbacteriaceae</taxon>
        <taxon>Microbacterium</taxon>
    </lineage>
</organism>
<accession>A0A0M2HJQ0</accession>